<dbReference type="InterPro" id="IPR052339">
    <property type="entry name" value="Fe-S_Maturation_MIP18"/>
</dbReference>
<feature type="domain" description="MIP18 family-like" evidence="1">
    <location>
        <begin position="13"/>
        <end position="84"/>
    </location>
</feature>
<dbReference type="SUPFAM" id="SSF117916">
    <property type="entry name" value="Fe-S cluster assembly (FSCA) domain-like"/>
    <property type="match status" value="1"/>
</dbReference>
<comment type="caution">
    <text evidence="2">The sequence shown here is derived from an EMBL/GenBank/DDBJ whole genome shotgun (WGS) entry which is preliminary data.</text>
</comment>
<sequence length="107" mass="11647">MSATADVERLRGEIVAALRCVYDPEIPVDIYELGLIYGLEIDEDGFVDVTMTLTSPACPVAGQMPGMVKAAVEQVAGVNAAEVELTWDPPWTQERMSEAARLQLGFF</sequence>
<keyword evidence="3" id="KW-1185">Reference proteome</keyword>
<protein>
    <submittedName>
        <fullName evidence="2">SUF system Fe-S cluster assembly protein</fullName>
    </submittedName>
</protein>
<gene>
    <name evidence="2" type="ORF">DEM34_04820</name>
</gene>
<dbReference type="PANTHER" id="PTHR42831">
    <property type="entry name" value="FE-S PROTEIN MATURATION AUXILIARY FACTOR YITW"/>
    <property type="match status" value="1"/>
</dbReference>
<dbReference type="Proteomes" id="UP000245474">
    <property type="component" value="Unassembled WGS sequence"/>
</dbReference>
<dbReference type="InterPro" id="IPR014291">
    <property type="entry name" value="SUF_FeS_clus_asmbl-assoc"/>
</dbReference>
<accession>A0A2U2N6C4</accession>
<dbReference type="OrthoDB" id="9805360at2"/>
<name>A0A2U2N6C4_9GAMM</name>
<dbReference type="Gene3D" id="3.30.300.130">
    <property type="entry name" value="Fe-S cluster assembly (FSCA)"/>
    <property type="match status" value="1"/>
</dbReference>
<dbReference type="PANTHER" id="PTHR42831:SF1">
    <property type="entry name" value="FE-S PROTEIN MATURATION AUXILIARY FACTOR YITW"/>
    <property type="match status" value="1"/>
</dbReference>
<proteinExistence type="predicted"/>
<dbReference type="AlphaFoldDB" id="A0A2U2N6C4"/>
<evidence type="ECO:0000313" key="3">
    <source>
        <dbReference type="Proteomes" id="UP000245474"/>
    </source>
</evidence>
<dbReference type="Pfam" id="PF01883">
    <property type="entry name" value="FeS_assembly_P"/>
    <property type="match status" value="1"/>
</dbReference>
<reference evidence="2 3" key="1">
    <citation type="submission" date="2018-05" db="EMBL/GenBank/DDBJ databases">
        <title>Spiribacter halobius sp. nov., a moderately halophilic bacterium isolated from marine solar saltern.</title>
        <authorList>
            <person name="Zheng W.-S."/>
            <person name="Lu D.-C."/>
            <person name="Du Z.-J."/>
        </authorList>
    </citation>
    <scope>NUCLEOTIDE SEQUENCE [LARGE SCALE GENOMIC DNA]</scope>
    <source>
        <strain evidence="2 3">E85</strain>
    </source>
</reference>
<dbReference type="EMBL" id="QFFI01000005">
    <property type="protein sequence ID" value="PWG64653.1"/>
    <property type="molecule type" value="Genomic_DNA"/>
</dbReference>
<dbReference type="RefSeq" id="WP_109676816.1">
    <property type="nucleotide sequence ID" value="NZ_CP086615.1"/>
</dbReference>
<organism evidence="2 3">
    <name type="scientific">Sediminicurvatus halobius</name>
    <dbReference type="NCBI Taxonomy" id="2182432"/>
    <lineage>
        <taxon>Bacteria</taxon>
        <taxon>Pseudomonadati</taxon>
        <taxon>Pseudomonadota</taxon>
        <taxon>Gammaproteobacteria</taxon>
        <taxon>Chromatiales</taxon>
        <taxon>Ectothiorhodospiraceae</taxon>
        <taxon>Sediminicurvatus</taxon>
    </lineage>
</organism>
<dbReference type="InterPro" id="IPR002744">
    <property type="entry name" value="MIP18-like"/>
</dbReference>
<dbReference type="NCBIfam" id="TIGR02945">
    <property type="entry name" value="SUF_assoc"/>
    <property type="match status" value="1"/>
</dbReference>
<evidence type="ECO:0000313" key="2">
    <source>
        <dbReference type="EMBL" id="PWG64653.1"/>
    </source>
</evidence>
<dbReference type="InterPro" id="IPR034904">
    <property type="entry name" value="FSCA_dom_sf"/>
</dbReference>
<evidence type="ECO:0000259" key="1">
    <source>
        <dbReference type="Pfam" id="PF01883"/>
    </source>
</evidence>